<keyword evidence="10" id="KW-1185">Reference proteome</keyword>
<keyword evidence="6 8" id="KW-1133">Transmembrane helix</keyword>
<evidence type="ECO:0000313" key="9">
    <source>
        <dbReference type="EMBL" id="KAB7751483.1"/>
    </source>
</evidence>
<protein>
    <submittedName>
        <fullName evidence="9">Amino acid permease</fullName>
    </submittedName>
</protein>
<dbReference type="Proteomes" id="UP000325690">
    <property type="component" value="Unassembled WGS sequence"/>
</dbReference>
<comment type="function">
    <text evidence="1">Probable amino-acid or metabolite transport protein.</text>
</comment>
<evidence type="ECO:0000256" key="6">
    <source>
        <dbReference type="ARBA" id="ARBA00022989"/>
    </source>
</evidence>
<feature type="transmembrane region" description="Helical" evidence="8">
    <location>
        <begin position="406"/>
        <end position="423"/>
    </location>
</feature>
<evidence type="ECO:0000313" key="10">
    <source>
        <dbReference type="Proteomes" id="UP000325690"/>
    </source>
</evidence>
<evidence type="ECO:0000256" key="3">
    <source>
        <dbReference type="ARBA" id="ARBA00009523"/>
    </source>
</evidence>
<organism evidence="9 10">
    <name type="scientific">Mycolicibacterium phlei DSM 43239 = CCUG 21000</name>
    <dbReference type="NCBI Taxonomy" id="1226750"/>
    <lineage>
        <taxon>Bacteria</taxon>
        <taxon>Bacillati</taxon>
        <taxon>Actinomycetota</taxon>
        <taxon>Actinomycetes</taxon>
        <taxon>Mycobacteriales</taxon>
        <taxon>Mycobacteriaceae</taxon>
        <taxon>Mycolicibacterium</taxon>
    </lineage>
</organism>
<name>A0A5N5UPJ4_MYCPH</name>
<dbReference type="Pfam" id="PF13520">
    <property type="entry name" value="AA_permease_2"/>
    <property type="match status" value="1"/>
</dbReference>
<dbReference type="GO" id="GO:0022857">
    <property type="term" value="F:transmembrane transporter activity"/>
    <property type="evidence" value="ECO:0007669"/>
    <property type="project" value="InterPro"/>
</dbReference>
<evidence type="ECO:0000256" key="1">
    <source>
        <dbReference type="ARBA" id="ARBA00002249"/>
    </source>
</evidence>
<feature type="transmembrane region" description="Helical" evidence="8">
    <location>
        <begin position="301"/>
        <end position="327"/>
    </location>
</feature>
<dbReference type="GO" id="GO:0005886">
    <property type="term" value="C:plasma membrane"/>
    <property type="evidence" value="ECO:0007669"/>
    <property type="project" value="UniProtKB-SubCell"/>
</dbReference>
<gene>
    <name evidence="9" type="ORF">MPHL21000_25130</name>
</gene>
<dbReference type="PANTHER" id="PTHR42770">
    <property type="entry name" value="AMINO ACID TRANSPORTER-RELATED"/>
    <property type="match status" value="1"/>
</dbReference>
<feature type="transmembrane region" description="Helical" evidence="8">
    <location>
        <begin position="110"/>
        <end position="135"/>
    </location>
</feature>
<keyword evidence="4" id="KW-1003">Cell membrane</keyword>
<feature type="transmembrane region" description="Helical" evidence="8">
    <location>
        <begin position="348"/>
        <end position="366"/>
    </location>
</feature>
<reference evidence="9 10" key="1">
    <citation type="submission" date="2012-10" db="EMBL/GenBank/DDBJ databases">
        <title>The draft sequence of the Mycobacterium pheli genome.</title>
        <authorList>
            <person name="Pettersson B.M.F."/>
            <person name="Das S."/>
            <person name="Dasgupta S."/>
            <person name="Bhattacharya A."/>
            <person name="Kirsebom L.A."/>
        </authorList>
    </citation>
    <scope>NUCLEOTIDE SEQUENCE [LARGE SCALE GENOMIC DNA]</scope>
    <source>
        <strain evidence="9 10">CCUG 21000</strain>
    </source>
</reference>
<dbReference type="InterPro" id="IPR050367">
    <property type="entry name" value="APC_superfamily"/>
</dbReference>
<feature type="transmembrane region" description="Helical" evidence="8">
    <location>
        <begin position="253"/>
        <end position="275"/>
    </location>
</feature>
<dbReference type="PIRSF" id="PIRSF006060">
    <property type="entry name" value="AA_transporter"/>
    <property type="match status" value="1"/>
</dbReference>
<evidence type="ECO:0000256" key="8">
    <source>
        <dbReference type="SAM" id="Phobius"/>
    </source>
</evidence>
<sequence>MTVSQPAYRGIRAHMTSVDQATDTAPETKLKRNITGPLLYLFILGDVLGAGIYALMGVLAGDVGGVLWAPLLLALFLALLTAGSYAELVTKYPEAGGAAVFAERAFGRPIVSFLVGFCMLAAGVTSAAGLALAFAGDYLTTFIDVPAVPAAIVFLALIGCLNARGISESVKSNVVMTVIELTGLLIVVIAVAVMVGGGRGDVGRVTEFPDGATPGLAVLSGAIVAYYSFVGFETSANVAEEIRNPGKVYPTALFGALITAGVLYALVGLASAIALPADRLAESSGPLLDVVSAAGVGVPDWAFSAIALVAVANGALLTMIMASRLTYGMAEHRLLPAVLGRVLPNRRTPWAAIVATTVVAMLLSLVGDLSTLAETVVLLLLFVFIATNVAVLVLRRDTVAHPHFRVWTAIPVLGVASCVLLLTQQTATVWLFAAIMLAVGAVLYLAARFTSRVRGTSTVDASEDTRRGEP</sequence>
<feature type="transmembrane region" description="Helical" evidence="8">
    <location>
        <begin position="429"/>
        <end position="447"/>
    </location>
</feature>
<comment type="caution">
    <text evidence="9">The sequence shown here is derived from an EMBL/GenBank/DDBJ whole genome shotgun (WGS) entry which is preliminary data.</text>
</comment>
<feature type="transmembrane region" description="Helical" evidence="8">
    <location>
        <begin position="38"/>
        <end position="60"/>
    </location>
</feature>
<accession>A0A5N5UPJ4</accession>
<proteinExistence type="inferred from homology"/>
<evidence type="ECO:0000256" key="5">
    <source>
        <dbReference type="ARBA" id="ARBA00022692"/>
    </source>
</evidence>
<comment type="subcellular location">
    <subcellularLocation>
        <location evidence="2">Cell membrane</location>
        <topology evidence="2">Multi-pass membrane protein</topology>
    </subcellularLocation>
</comment>
<feature type="transmembrane region" description="Helical" evidence="8">
    <location>
        <begin position="66"/>
        <end position="89"/>
    </location>
</feature>
<comment type="similarity">
    <text evidence="3">Belongs to the amino acid-polyamine-organocation (APC) superfamily.</text>
</comment>
<dbReference type="AlphaFoldDB" id="A0A5N5UPJ4"/>
<feature type="transmembrane region" description="Helical" evidence="8">
    <location>
        <begin position="174"/>
        <end position="195"/>
    </location>
</feature>
<dbReference type="EMBL" id="ANBP01000055">
    <property type="protein sequence ID" value="KAB7751483.1"/>
    <property type="molecule type" value="Genomic_DNA"/>
</dbReference>
<evidence type="ECO:0000256" key="4">
    <source>
        <dbReference type="ARBA" id="ARBA00022475"/>
    </source>
</evidence>
<keyword evidence="5 8" id="KW-0812">Transmembrane</keyword>
<dbReference type="Gene3D" id="1.20.1740.10">
    <property type="entry name" value="Amino acid/polyamine transporter I"/>
    <property type="match status" value="1"/>
</dbReference>
<dbReference type="PANTHER" id="PTHR42770:SF11">
    <property type="entry name" value="INNER MEMBRANE TRANSPORT PROTEIN YBAT"/>
    <property type="match status" value="1"/>
</dbReference>
<keyword evidence="7 8" id="KW-0472">Membrane</keyword>
<feature type="transmembrane region" description="Helical" evidence="8">
    <location>
        <begin position="141"/>
        <end position="162"/>
    </location>
</feature>
<evidence type="ECO:0000256" key="2">
    <source>
        <dbReference type="ARBA" id="ARBA00004651"/>
    </source>
</evidence>
<evidence type="ECO:0000256" key="7">
    <source>
        <dbReference type="ARBA" id="ARBA00023136"/>
    </source>
</evidence>
<feature type="transmembrane region" description="Helical" evidence="8">
    <location>
        <begin position="215"/>
        <end position="232"/>
    </location>
</feature>
<feature type="transmembrane region" description="Helical" evidence="8">
    <location>
        <begin position="372"/>
        <end position="394"/>
    </location>
</feature>
<dbReference type="InterPro" id="IPR002293">
    <property type="entry name" value="AA/rel_permease1"/>
</dbReference>